<dbReference type="Proteomes" id="UP000199087">
    <property type="component" value="Unassembled WGS sequence"/>
</dbReference>
<dbReference type="AlphaFoldDB" id="A0A0U1NVM8"/>
<feature type="compositionally biased region" description="Polar residues" evidence="1">
    <location>
        <begin position="16"/>
        <end position="29"/>
    </location>
</feature>
<protein>
    <submittedName>
        <fullName evidence="2">Uncharacterized protein</fullName>
    </submittedName>
</protein>
<feature type="region of interest" description="Disordered" evidence="1">
    <location>
        <begin position="1"/>
        <end position="36"/>
    </location>
</feature>
<gene>
    <name evidence="2" type="ORF">BN000_02002</name>
</gene>
<name>A0A0U1NVM8_9BACI</name>
<proteinExistence type="predicted"/>
<evidence type="ECO:0000313" key="3">
    <source>
        <dbReference type="Proteomes" id="UP000199087"/>
    </source>
</evidence>
<reference evidence="3" key="1">
    <citation type="submission" date="2015-05" db="EMBL/GenBank/DDBJ databases">
        <authorList>
            <person name="Urmite Genomes"/>
        </authorList>
    </citation>
    <scope>NUCLEOTIDE SEQUENCE [LARGE SCALE GENOMIC DNA]</scope>
    <source>
        <strain evidence="3">LF1</strain>
    </source>
</reference>
<dbReference type="EMBL" id="CVRB01000002">
    <property type="protein sequence ID" value="CRK82081.1"/>
    <property type="molecule type" value="Genomic_DNA"/>
</dbReference>
<feature type="compositionally biased region" description="Basic and acidic residues" evidence="1">
    <location>
        <begin position="1"/>
        <end position="12"/>
    </location>
</feature>
<evidence type="ECO:0000313" key="2">
    <source>
        <dbReference type="EMBL" id="CRK82081.1"/>
    </source>
</evidence>
<keyword evidence="3" id="KW-1185">Reference proteome</keyword>
<sequence length="36" mass="4154">MKEYEKANEKIKKSSKQSQAEVTLKSKNNVKGDDRL</sequence>
<evidence type="ECO:0000256" key="1">
    <source>
        <dbReference type="SAM" id="MobiDB-lite"/>
    </source>
</evidence>
<accession>A0A0U1NVM8</accession>
<organism evidence="2 3">
    <name type="scientific">Neobacillus massiliamazoniensis</name>
    <dbReference type="NCBI Taxonomy" id="1499688"/>
    <lineage>
        <taxon>Bacteria</taxon>
        <taxon>Bacillati</taxon>
        <taxon>Bacillota</taxon>
        <taxon>Bacilli</taxon>
        <taxon>Bacillales</taxon>
        <taxon>Bacillaceae</taxon>
        <taxon>Neobacillus</taxon>
    </lineage>
</organism>